<dbReference type="RefSeq" id="WP_201631488.1">
    <property type="nucleotide sequence ID" value="NZ_JAEQNB010000001.1"/>
</dbReference>
<keyword evidence="2" id="KW-1185">Reference proteome</keyword>
<name>A0ABS1J6M2_9BACL</name>
<reference evidence="1 2" key="1">
    <citation type="submission" date="2021-01" db="EMBL/GenBank/DDBJ databases">
        <title>Tumebacillus sp. strain ITR2 16S ribosomal RNA gene Genome sequencing and assembly.</title>
        <authorList>
            <person name="Kang M."/>
        </authorList>
    </citation>
    <scope>NUCLEOTIDE SEQUENCE [LARGE SCALE GENOMIC DNA]</scope>
    <source>
        <strain evidence="1 2">ITR2</strain>
    </source>
</reference>
<protein>
    <submittedName>
        <fullName evidence="1">Uncharacterized protein</fullName>
    </submittedName>
</protein>
<organism evidence="1 2">
    <name type="scientific">Tumebacillus amylolyticus</name>
    <dbReference type="NCBI Taxonomy" id="2801339"/>
    <lineage>
        <taxon>Bacteria</taxon>
        <taxon>Bacillati</taxon>
        <taxon>Bacillota</taxon>
        <taxon>Bacilli</taxon>
        <taxon>Bacillales</taxon>
        <taxon>Alicyclobacillaceae</taxon>
        <taxon>Tumebacillus</taxon>
    </lineage>
</organism>
<comment type="caution">
    <text evidence="1">The sequence shown here is derived from an EMBL/GenBank/DDBJ whole genome shotgun (WGS) entry which is preliminary data.</text>
</comment>
<dbReference type="Proteomes" id="UP000602284">
    <property type="component" value="Unassembled WGS sequence"/>
</dbReference>
<evidence type="ECO:0000313" key="1">
    <source>
        <dbReference type="EMBL" id="MBL0385914.1"/>
    </source>
</evidence>
<evidence type="ECO:0000313" key="2">
    <source>
        <dbReference type="Proteomes" id="UP000602284"/>
    </source>
</evidence>
<sequence>MEPVNIIRDIIQELVHLRLDKGVSPQELSNNIFEEGYQEVRIQKIFEEIHCILTFVDNDMFSDKRIKIKYKYIYNQNQYLQQILNISNKNVLSIWNRDEEEMRLIKLIEDQYLLMEKTSDELGAFLRSLPEDLQTLLSYSECKTGC</sequence>
<proteinExistence type="predicted"/>
<gene>
    <name evidence="1" type="ORF">JJB07_04550</name>
</gene>
<dbReference type="EMBL" id="JAEQNB010000001">
    <property type="protein sequence ID" value="MBL0385914.1"/>
    <property type="molecule type" value="Genomic_DNA"/>
</dbReference>
<accession>A0ABS1J6M2</accession>